<protein>
    <submittedName>
        <fullName evidence="1">Uncharacterized protein</fullName>
    </submittedName>
</protein>
<comment type="caution">
    <text evidence="1">The sequence shown here is derived from an EMBL/GenBank/DDBJ whole genome shotgun (WGS) entry which is preliminary data.</text>
</comment>
<keyword evidence="2" id="KW-1185">Reference proteome</keyword>
<dbReference type="RefSeq" id="WP_190694258.1">
    <property type="nucleotide sequence ID" value="NZ_JAMPKX010000010.1"/>
</dbReference>
<organism evidence="1 2">
    <name type="scientific">Leptolyngbya subtilissima DQ-A4</name>
    <dbReference type="NCBI Taxonomy" id="2933933"/>
    <lineage>
        <taxon>Bacteria</taxon>
        <taxon>Bacillati</taxon>
        <taxon>Cyanobacteriota</taxon>
        <taxon>Cyanophyceae</taxon>
        <taxon>Leptolyngbyales</taxon>
        <taxon>Leptolyngbyaceae</taxon>
        <taxon>Leptolyngbya group</taxon>
        <taxon>Leptolyngbya</taxon>
    </lineage>
</organism>
<evidence type="ECO:0000313" key="1">
    <source>
        <dbReference type="EMBL" id="MEP0949175.1"/>
    </source>
</evidence>
<accession>A0ABV0K9E8</accession>
<gene>
    <name evidence="1" type="ORF">NC992_20010</name>
</gene>
<evidence type="ECO:0000313" key="2">
    <source>
        <dbReference type="Proteomes" id="UP001482513"/>
    </source>
</evidence>
<proteinExistence type="predicted"/>
<dbReference type="Proteomes" id="UP001482513">
    <property type="component" value="Unassembled WGS sequence"/>
</dbReference>
<sequence>MTKLVKPVIDSAWLLCWWHRHQAQWLNREADAIRNGLLQDLFAVRRQLELLPGDGSLAAVEHLYHSLEALGNRLSSPYLHDSLPLAIQQALSDWPPQVATRAESPSQWPTEPVEHTMLLLSVLKHLGQTLAAQPSLPQSCVVSLAECSDGKRLTVSVEYEIAVPPALLDLDQSEAWRAYLTTFDLFSQGRASATHGVATLRWFFDW</sequence>
<reference evidence="1 2" key="1">
    <citation type="submission" date="2022-04" db="EMBL/GenBank/DDBJ databases">
        <title>Positive selection, recombination, and allopatry shape intraspecific diversity of widespread and dominant cyanobacteria.</title>
        <authorList>
            <person name="Wei J."/>
            <person name="Shu W."/>
            <person name="Hu C."/>
        </authorList>
    </citation>
    <scope>NUCLEOTIDE SEQUENCE [LARGE SCALE GENOMIC DNA]</scope>
    <source>
        <strain evidence="1 2">DQ-A4</strain>
    </source>
</reference>
<dbReference type="EMBL" id="JAMPKX010000010">
    <property type="protein sequence ID" value="MEP0949175.1"/>
    <property type="molecule type" value="Genomic_DNA"/>
</dbReference>
<name>A0ABV0K9E8_9CYAN</name>